<gene>
    <name evidence="4" type="ORF">Poly41_63720</name>
</gene>
<name>A0A5C6D608_9BACT</name>
<dbReference type="PANTHER" id="PTHR12756:SF11">
    <property type="entry name" value="CYTOSOLIC CARBOXYPEPTIDASE 1"/>
    <property type="match status" value="1"/>
</dbReference>
<proteinExistence type="inferred from homology"/>
<dbReference type="GO" id="GO:0008270">
    <property type="term" value="F:zinc ion binding"/>
    <property type="evidence" value="ECO:0007669"/>
    <property type="project" value="InterPro"/>
</dbReference>
<dbReference type="SUPFAM" id="SSF53187">
    <property type="entry name" value="Zn-dependent exopeptidases"/>
    <property type="match status" value="1"/>
</dbReference>
<protein>
    <submittedName>
        <fullName evidence="4">Zinc carboxypeptidase</fullName>
    </submittedName>
</protein>
<comment type="cofactor">
    <cofactor evidence="1">
        <name>Zn(2+)</name>
        <dbReference type="ChEBI" id="CHEBI:29105"/>
    </cofactor>
</comment>
<dbReference type="RefSeq" id="WP_197231839.1">
    <property type="nucleotide sequence ID" value="NZ_SJPV01000018.1"/>
</dbReference>
<dbReference type="EMBL" id="SJPV01000018">
    <property type="protein sequence ID" value="TWU31181.1"/>
    <property type="molecule type" value="Genomic_DNA"/>
</dbReference>
<dbReference type="AlphaFoldDB" id="A0A5C6D608"/>
<comment type="caution">
    <text evidence="4">The sequence shown here is derived from an EMBL/GenBank/DDBJ whole genome shotgun (WGS) entry which is preliminary data.</text>
</comment>
<dbReference type="InterPro" id="IPR050821">
    <property type="entry name" value="Cytosolic_carboxypeptidase"/>
</dbReference>
<keyword evidence="4" id="KW-0121">Carboxypeptidase</keyword>
<comment type="caution">
    <text evidence="2">Lacks conserved residue(s) required for the propagation of feature annotation.</text>
</comment>
<accession>A0A5C6D608</accession>
<organism evidence="4 5">
    <name type="scientific">Novipirellula artificiosorum</name>
    <dbReference type="NCBI Taxonomy" id="2528016"/>
    <lineage>
        <taxon>Bacteria</taxon>
        <taxon>Pseudomonadati</taxon>
        <taxon>Planctomycetota</taxon>
        <taxon>Planctomycetia</taxon>
        <taxon>Pirellulales</taxon>
        <taxon>Pirellulaceae</taxon>
        <taxon>Novipirellula</taxon>
    </lineage>
</organism>
<evidence type="ECO:0000256" key="1">
    <source>
        <dbReference type="ARBA" id="ARBA00001947"/>
    </source>
</evidence>
<dbReference type="InterPro" id="IPR000834">
    <property type="entry name" value="Peptidase_M14"/>
</dbReference>
<dbReference type="GO" id="GO:0004181">
    <property type="term" value="F:metallocarboxypeptidase activity"/>
    <property type="evidence" value="ECO:0007669"/>
    <property type="project" value="InterPro"/>
</dbReference>
<dbReference type="Gene3D" id="3.40.630.10">
    <property type="entry name" value="Zn peptidases"/>
    <property type="match status" value="1"/>
</dbReference>
<dbReference type="Proteomes" id="UP000319143">
    <property type="component" value="Unassembled WGS sequence"/>
</dbReference>
<sequence length="413" mass="46757">MSIPSFCSIPFCICIVAVSLLIEATRCEHEAQAGGTHPLHHINTAFENASPLWWEVDAEGVVHVHLVYDQERQSPNRANGHWNFRIDAEPGADLTLMLGPFANIYNGKLGTAAGEPKTTFVSDDGQQWRAVKMEYVEPDHRRLKIRMNGPSLYVARLQPYRISDLEKLKADLDGKTLVEISPIGNTVQGRELEMIRVGSSEAPHRVLIRARAHPWEPGGNWVIEGLVRRLLRDDDTARQYLATFCLYVMPMANKDGVAHGRTRFNMNGKDLNRDWLQPADPELVPENAALERWLEAMIDRGQRPDLAIDFHNDAWGKLHFPRSETNDARTANFLDRLRRFEEVLRTHSFFTEGSSTGISPTFAGGLQQRYAVPACIHELNADWIAGLDDDPTAANWKKYGEQLGAVFYQYFQQ</sequence>
<keyword evidence="4" id="KW-0645">Protease</keyword>
<comment type="similarity">
    <text evidence="2">Belongs to the peptidase M14 family.</text>
</comment>
<reference evidence="4 5" key="1">
    <citation type="submission" date="2019-02" db="EMBL/GenBank/DDBJ databases">
        <title>Deep-cultivation of Planctomycetes and their phenomic and genomic characterization uncovers novel biology.</title>
        <authorList>
            <person name="Wiegand S."/>
            <person name="Jogler M."/>
            <person name="Boedeker C."/>
            <person name="Pinto D."/>
            <person name="Vollmers J."/>
            <person name="Rivas-Marin E."/>
            <person name="Kohn T."/>
            <person name="Peeters S.H."/>
            <person name="Heuer A."/>
            <person name="Rast P."/>
            <person name="Oberbeckmann S."/>
            <person name="Bunk B."/>
            <person name="Jeske O."/>
            <person name="Meyerdierks A."/>
            <person name="Storesund J.E."/>
            <person name="Kallscheuer N."/>
            <person name="Luecker S."/>
            <person name="Lage O.M."/>
            <person name="Pohl T."/>
            <person name="Merkel B.J."/>
            <person name="Hornburger P."/>
            <person name="Mueller R.-W."/>
            <person name="Bruemmer F."/>
            <person name="Labrenz M."/>
            <person name="Spormann A.M."/>
            <person name="Op Den Camp H."/>
            <person name="Overmann J."/>
            <person name="Amann R."/>
            <person name="Jetten M.S.M."/>
            <person name="Mascher T."/>
            <person name="Medema M.H."/>
            <person name="Devos D.P."/>
            <person name="Kaster A.-K."/>
            <person name="Ovreas L."/>
            <person name="Rohde M."/>
            <person name="Galperin M.Y."/>
            <person name="Jogler C."/>
        </authorList>
    </citation>
    <scope>NUCLEOTIDE SEQUENCE [LARGE SCALE GENOMIC DNA]</scope>
    <source>
        <strain evidence="4 5">Poly41</strain>
    </source>
</reference>
<evidence type="ECO:0000313" key="4">
    <source>
        <dbReference type="EMBL" id="TWU31181.1"/>
    </source>
</evidence>
<keyword evidence="5" id="KW-1185">Reference proteome</keyword>
<feature type="domain" description="Peptidase M14" evidence="3">
    <location>
        <begin position="158"/>
        <end position="413"/>
    </location>
</feature>
<dbReference type="GO" id="GO:0006508">
    <property type="term" value="P:proteolysis"/>
    <property type="evidence" value="ECO:0007669"/>
    <property type="project" value="InterPro"/>
</dbReference>
<dbReference type="PROSITE" id="PS52035">
    <property type="entry name" value="PEPTIDASE_M14"/>
    <property type="match status" value="1"/>
</dbReference>
<evidence type="ECO:0000259" key="3">
    <source>
        <dbReference type="PROSITE" id="PS52035"/>
    </source>
</evidence>
<dbReference type="Pfam" id="PF00246">
    <property type="entry name" value="Peptidase_M14"/>
    <property type="match status" value="1"/>
</dbReference>
<evidence type="ECO:0000256" key="2">
    <source>
        <dbReference type="PROSITE-ProRule" id="PRU01379"/>
    </source>
</evidence>
<evidence type="ECO:0000313" key="5">
    <source>
        <dbReference type="Proteomes" id="UP000319143"/>
    </source>
</evidence>
<dbReference type="PANTHER" id="PTHR12756">
    <property type="entry name" value="CYTOSOLIC CARBOXYPEPTIDASE"/>
    <property type="match status" value="1"/>
</dbReference>
<keyword evidence="4" id="KW-0378">Hydrolase</keyword>